<protein>
    <recommendedName>
        <fullName evidence="4">Lipoprotein</fullName>
    </recommendedName>
</protein>
<proteinExistence type="predicted"/>
<name>A0A2A4HYF8_9SPHN</name>
<reference evidence="2 3" key="1">
    <citation type="submission" date="2017-09" db="EMBL/GenBank/DDBJ databases">
        <title>Sphingomonas ginsenosidimutans KACC 14949, whole genome shotgun sequence.</title>
        <authorList>
            <person name="Feng G."/>
            <person name="Zhu H."/>
        </authorList>
    </citation>
    <scope>NUCLEOTIDE SEQUENCE [LARGE SCALE GENOMIC DNA]</scope>
    <source>
        <strain evidence="2 3">KACC 14949</strain>
    </source>
</reference>
<keyword evidence="3" id="KW-1185">Reference proteome</keyword>
<dbReference type="Proteomes" id="UP000218784">
    <property type="component" value="Unassembled WGS sequence"/>
</dbReference>
<evidence type="ECO:0008006" key="4">
    <source>
        <dbReference type="Google" id="ProtNLM"/>
    </source>
</evidence>
<keyword evidence="1" id="KW-0732">Signal</keyword>
<evidence type="ECO:0000313" key="2">
    <source>
        <dbReference type="EMBL" id="PCG09033.1"/>
    </source>
</evidence>
<dbReference type="RefSeq" id="WP_096611834.1">
    <property type="nucleotide sequence ID" value="NZ_NWVD01000003.1"/>
</dbReference>
<organism evidence="2 3">
    <name type="scientific">Sphingomonas ginsenosidimutans</name>
    <dbReference type="NCBI Taxonomy" id="862134"/>
    <lineage>
        <taxon>Bacteria</taxon>
        <taxon>Pseudomonadati</taxon>
        <taxon>Pseudomonadota</taxon>
        <taxon>Alphaproteobacteria</taxon>
        <taxon>Sphingomonadales</taxon>
        <taxon>Sphingomonadaceae</taxon>
        <taxon>Sphingomonas</taxon>
    </lineage>
</organism>
<evidence type="ECO:0000256" key="1">
    <source>
        <dbReference type="SAM" id="SignalP"/>
    </source>
</evidence>
<accession>A0A2A4HYF8</accession>
<comment type="caution">
    <text evidence="2">The sequence shown here is derived from an EMBL/GenBank/DDBJ whole genome shotgun (WGS) entry which is preliminary data.</text>
</comment>
<dbReference type="AlphaFoldDB" id="A0A2A4HYF8"/>
<sequence length="115" mass="11454">MRRFALVMLAAAPLAACGGSGSAPTNTAEPANAGDTIARIAAMNEGERNAVLFRAIRDAGRECQGVERSTAVPAVAGKPAWVATCDNDSHWLVAIGNDGIAAVAPVAGSPAPAAS</sequence>
<evidence type="ECO:0000313" key="3">
    <source>
        <dbReference type="Proteomes" id="UP000218784"/>
    </source>
</evidence>
<feature type="chain" id="PRO_5012720388" description="Lipoprotein" evidence="1">
    <location>
        <begin position="19"/>
        <end position="115"/>
    </location>
</feature>
<dbReference type="EMBL" id="NWVD01000003">
    <property type="protein sequence ID" value="PCG09033.1"/>
    <property type="molecule type" value="Genomic_DNA"/>
</dbReference>
<gene>
    <name evidence="2" type="ORF">COA17_09020</name>
</gene>
<feature type="signal peptide" evidence="1">
    <location>
        <begin position="1"/>
        <end position="18"/>
    </location>
</feature>